<dbReference type="InterPro" id="IPR008635">
    <property type="entry name" value="Coiled_stalk_dom"/>
</dbReference>
<dbReference type="Gene3D" id="2.150.10.10">
    <property type="entry name" value="Serralysin-like metalloprotease, C-terminal"/>
    <property type="match status" value="2"/>
</dbReference>
<evidence type="ECO:0000259" key="1">
    <source>
        <dbReference type="Pfam" id="PF05662"/>
    </source>
</evidence>
<evidence type="ECO:0000313" key="2">
    <source>
        <dbReference type="EMBL" id="RFC81233.1"/>
    </source>
</evidence>
<reference evidence="2 3" key="1">
    <citation type="submission" date="2018-08" db="EMBL/GenBank/DDBJ databases">
        <title>The draft genome of Acinetobacter sichuanensis strain WCHAc060041.</title>
        <authorList>
            <person name="Qin J."/>
            <person name="Feng Y."/>
            <person name="Zong Z."/>
        </authorList>
    </citation>
    <scope>NUCLEOTIDE SEQUENCE [LARGE SCALE GENOMIC DNA]</scope>
    <source>
        <strain evidence="2 3">WCHAc060041</strain>
    </source>
</reference>
<feature type="non-terminal residue" evidence="2">
    <location>
        <position position="1"/>
    </location>
</feature>
<proteinExistence type="predicted"/>
<dbReference type="Pfam" id="PF05662">
    <property type="entry name" value="YadA_stalk"/>
    <property type="match status" value="2"/>
</dbReference>
<dbReference type="InterPro" id="IPR011049">
    <property type="entry name" value="Serralysin-like_metalloprot_C"/>
</dbReference>
<name>A0A371YID2_9GAMM</name>
<gene>
    <name evidence="2" type="ORF">C9E89_022965</name>
</gene>
<dbReference type="Proteomes" id="UP000240957">
    <property type="component" value="Unassembled WGS sequence"/>
</dbReference>
<accession>A0A371YID2</accession>
<feature type="domain" description="Trimeric autotransporter adhesin YadA-like stalk" evidence="1">
    <location>
        <begin position="91"/>
        <end position="133"/>
    </location>
</feature>
<feature type="domain" description="Trimeric autotransporter adhesin YadA-like stalk" evidence="1">
    <location>
        <begin position="214"/>
        <end position="243"/>
    </location>
</feature>
<organism evidence="2 3">
    <name type="scientific">Acinetobacter sichuanensis</name>
    <dbReference type="NCBI Taxonomy" id="2136183"/>
    <lineage>
        <taxon>Bacteria</taxon>
        <taxon>Pseudomonadati</taxon>
        <taxon>Pseudomonadota</taxon>
        <taxon>Gammaproteobacteria</taxon>
        <taxon>Moraxellales</taxon>
        <taxon>Moraxellaceae</taxon>
        <taxon>Acinetobacter</taxon>
    </lineage>
</organism>
<dbReference type="EMBL" id="PYIX02000193">
    <property type="protein sequence ID" value="RFC81233.1"/>
    <property type="molecule type" value="Genomic_DNA"/>
</dbReference>
<feature type="non-terminal residue" evidence="2">
    <location>
        <position position="245"/>
    </location>
</feature>
<dbReference type="AlphaFoldDB" id="A0A371YID2"/>
<protein>
    <recommendedName>
        <fullName evidence="1">Trimeric autotransporter adhesin YadA-like stalk domain-containing protein</fullName>
    </recommendedName>
</protein>
<evidence type="ECO:0000313" key="3">
    <source>
        <dbReference type="Proteomes" id="UP000240957"/>
    </source>
</evidence>
<comment type="caution">
    <text evidence="2">The sequence shown here is derived from an EMBL/GenBank/DDBJ whole genome shotgun (WGS) entry which is preliminary data.</text>
</comment>
<dbReference type="GO" id="GO:0019867">
    <property type="term" value="C:outer membrane"/>
    <property type="evidence" value="ECO:0007669"/>
    <property type="project" value="InterPro"/>
</dbReference>
<sequence length="245" mass="24110">TSSIIGGGVTNNAGNLSGPFTTNGSSYNTIAEAIADQAKKSKTTVTQGENIVVTSGTNADGSANYQVATAKDVKFDKVTVGNVVTNGATGKISGLTAGNVSASSTDAINGSQLNAQGEGVKNIIGGSTTYNPSTGELTNTNIGGTGESTIDDAIKNVNTAATKAKTTVTQGNNIVVTSGTNADGSVNYEVATAKDVNFDKVTVGNVVTDGATGKISGLTDGTVAAGSTEAVTGNQLNTTAQSTGD</sequence>